<reference evidence="7" key="1">
    <citation type="submission" date="2017-10" db="EMBL/GenBank/DDBJ databases">
        <title>Rapid genome shrinkage in a self-fertile nematode reveals novel sperm competition proteins.</title>
        <authorList>
            <person name="Yin D."/>
            <person name="Schwarz E.M."/>
            <person name="Thomas C.G."/>
            <person name="Felde R.L."/>
            <person name="Korf I.F."/>
            <person name="Cutter A.D."/>
            <person name="Schartner C.M."/>
            <person name="Ralston E.J."/>
            <person name="Meyer B.J."/>
            <person name="Haag E.S."/>
        </authorList>
    </citation>
    <scope>NUCLEOTIDE SEQUENCE [LARGE SCALE GENOMIC DNA]</scope>
    <source>
        <strain evidence="7">JU1422</strain>
    </source>
</reference>
<dbReference type="PROSITE" id="PS50071">
    <property type="entry name" value="HOMEOBOX_2"/>
    <property type="match status" value="1"/>
</dbReference>
<keyword evidence="7" id="KW-1185">Reference proteome</keyword>
<comment type="caution">
    <text evidence="6">The sequence shown here is derived from an EMBL/GenBank/DDBJ whole genome shotgun (WGS) entry which is preliminary data.</text>
</comment>
<dbReference type="Pfam" id="PF00046">
    <property type="entry name" value="Homeodomain"/>
    <property type="match status" value="1"/>
</dbReference>
<gene>
    <name evidence="6" type="primary">Cnig_chr_IV.g13646</name>
    <name evidence="6" type="ORF">B9Z55_013646</name>
</gene>
<accession>A0A2G5U2Q0</accession>
<dbReference type="InterPro" id="IPR001356">
    <property type="entry name" value="HD"/>
</dbReference>
<proteinExistence type="predicted"/>
<dbReference type="GO" id="GO:0005634">
    <property type="term" value="C:nucleus"/>
    <property type="evidence" value="ECO:0007669"/>
    <property type="project" value="UniProtKB-SubCell"/>
</dbReference>
<evidence type="ECO:0000313" key="6">
    <source>
        <dbReference type="EMBL" id="PIC33789.1"/>
    </source>
</evidence>
<evidence type="ECO:0000256" key="2">
    <source>
        <dbReference type="PROSITE-ProRule" id="PRU00108"/>
    </source>
</evidence>
<keyword evidence="2 3" id="KW-0238">DNA-binding</keyword>
<dbReference type="OrthoDB" id="10383958at2759"/>
<evidence type="ECO:0000256" key="1">
    <source>
        <dbReference type="ARBA" id="ARBA00004123"/>
    </source>
</evidence>
<keyword evidence="2 3" id="KW-0539">Nucleus</keyword>
<name>A0A2G5U2Q0_9PELO</name>
<dbReference type="EMBL" id="PDUG01000004">
    <property type="protein sequence ID" value="PIC33789.1"/>
    <property type="molecule type" value="Genomic_DNA"/>
</dbReference>
<protein>
    <recommendedName>
        <fullName evidence="5">Homeobox domain-containing protein</fullName>
    </recommendedName>
</protein>
<organism evidence="6 7">
    <name type="scientific">Caenorhabditis nigoni</name>
    <dbReference type="NCBI Taxonomy" id="1611254"/>
    <lineage>
        <taxon>Eukaryota</taxon>
        <taxon>Metazoa</taxon>
        <taxon>Ecdysozoa</taxon>
        <taxon>Nematoda</taxon>
        <taxon>Chromadorea</taxon>
        <taxon>Rhabditida</taxon>
        <taxon>Rhabditina</taxon>
        <taxon>Rhabditomorpha</taxon>
        <taxon>Rhabditoidea</taxon>
        <taxon>Rhabditidae</taxon>
        <taxon>Peloderinae</taxon>
        <taxon>Caenorhabditis</taxon>
    </lineage>
</organism>
<feature type="DNA-binding region" description="Homeobox" evidence="2">
    <location>
        <begin position="90"/>
        <end position="149"/>
    </location>
</feature>
<dbReference type="AlphaFoldDB" id="A0A2G5U2Q0"/>
<evidence type="ECO:0000259" key="5">
    <source>
        <dbReference type="PROSITE" id="PS50071"/>
    </source>
</evidence>
<dbReference type="CDD" id="cd00086">
    <property type="entry name" value="homeodomain"/>
    <property type="match status" value="1"/>
</dbReference>
<dbReference type="Gene3D" id="1.10.10.60">
    <property type="entry name" value="Homeodomain-like"/>
    <property type="match status" value="2"/>
</dbReference>
<evidence type="ECO:0000256" key="4">
    <source>
        <dbReference type="SAM" id="MobiDB-lite"/>
    </source>
</evidence>
<sequence>MKFDISLTTCIFFFRISTMNKNDPTEDFSWRKETDKIEILKKFYAAGNYYSGKYIEELKELTGKNARAISTYLGLLRDRDRKEGKMVPAPPKDRRFHSEKVTKILEKAFARSSELTEKVSEELMENTGLSRRQLIAWFSYHRGRNSGIIQKREKKCRQKQREERLKAGGQKSIRDHPKAIKLFLENQQDFKNDRESTMEMLIEKTGLKRSVISRWFYNQAARERKAQTKSISPPLKQQPTVPLKPLGKRTADVPTIDYSLEEGAPPFKKARMEIGFEPIFKFQVNQEKKPVPERRSTRRITKTKKFADEISNESIIPKNRLAKPKNEPAKKAIDKIRDGKKDKIPEKENFDFDDENMKSLQEEFDEFEVKKEIKLEEEYYYYTMSGGVQNSSGLESYYY</sequence>
<comment type="subcellular location">
    <subcellularLocation>
        <location evidence="1 2 3">Nucleus</location>
    </subcellularLocation>
</comment>
<keyword evidence="2 3" id="KW-0371">Homeobox</keyword>
<evidence type="ECO:0000313" key="7">
    <source>
        <dbReference type="Proteomes" id="UP000230233"/>
    </source>
</evidence>
<dbReference type="InterPro" id="IPR009057">
    <property type="entry name" value="Homeodomain-like_sf"/>
</dbReference>
<evidence type="ECO:0000256" key="3">
    <source>
        <dbReference type="RuleBase" id="RU000682"/>
    </source>
</evidence>
<feature type="region of interest" description="Disordered" evidence="4">
    <location>
        <begin position="226"/>
        <end position="248"/>
    </location>
</feature>
<dbReference type="Proteomes" id="UP000230233">
    <property type="component" value="Chromosome IV"/>
</dbReference>
<dbReference type="SMART" id="SM00389">
    <property type="entry name" value="HOX"/>
    <property type="match status" value="2"/>
</dbReference>
<dbReference type="GO" id="GO:0003677">
    <property type="term" value="F:DNA binding"/>
    <property type="evidence" value="ECO:0007669"/>
    <property type="project" value="UniProtKB-UniRule"/>
</dbReference>
<feature type="compositionally biased region" description="Polar residues" evidence="4">
    <location>
        <begin position="228"/>
        <end position="240"/>
    </location>
</feature>
<feature type="domain" description="Homeobox" evidence="5">
    <location>
        <begin position="88"/>
        <end position="148"/>
    </location>
</feature>
<dbReference type="SUPFAM" id="SSF46689">
    <property type="entry name" value="Homeodomain-like"/>
    <property type="match status" value="2"/>
</dbReference>